<sequence>MRLTAYRALAATAVVLGAAALLLCLVPGMSRDLAIVLFIGALLLAAMAVAHRGADADCDTAPPGVTRRYLRELAASMGAYVLVLSASIWLLRRVDLPLLRVAVAIAPLLPIGFAVRGMVRYMRGLDEMQQRIELESVGVAAVFVSMLYMTGGLLQSARLVHVPGDVAMIWVFPLVCATYGIAKAFVARRYR</sequence>
<dbReference type="RefSeq" id="WP_146385463.1">
    <property type="nucleotide sequence ID" value="NZ_VOHK01000002.1"/>
</dbReference>
<keyword evidence="1" id="KW-0472">Membrane</keyword>
<dbReference type="Proteomes" id="UP000319980">
    <property type="component" value="Unassembled WGS sequence"/>
</dbReference>
<proteinExistence type="predicted"/>
<keyword evidence="1" id="KW-1133">Transmembrane helix</keyword>
<evidence type="ECO:0000313" key="2">
    <source>
        <dbReference type="EMBL" id="TWT22279.1"/>
    </source>
</evidence>
<keyword evidence="1" id="KW-0812">Transmembrane</keyword>
<name>A0A5C5U8J1_9GAMM</name>
<comment type="caution">
    <text evidence="2">The sequence shown here is derived from an EMBL/GenBank/DDBJ whole genome shotgun (WGS) entry which is preliminary data.</text>
</comment>
<reference evidence="2 3" key="1">
    <citation type="journal article" date="2008" name="Int. J. Syst. Evol. Microbiol.">
        <title>Luteimonas marina sp. nov., isolated from seawater.</title>
        <authorList>
            <person name="Baik K.S."/>
            <person name="Park S.C."/>
            <person name="Kim M.S."/>
            <person name="Kim E.M."/>
            <person name="Park C."/>
            <person name="Chun J."/>
            <person name="Seong C.N."/>
        </authorList>
    </citation>
    <scope>NUCLEOTIDE SEQUENCE [LARGE SCALE GENOMIC DNA]</scope>
    <source>
        <strain evidence="2 3">FR1330</strain>
    </source>
</reference>
<feature type="transmembrane region" description="Helical" evidence="1">
    <location>
        <begin position="136"/>
        <end position="155"/>
    </location>
</feature>
<protein>
    <submittedName>
        <fullName evidence="2">Uncharacterized protein</fullName>
    </submittedName>
</protein>
<dbReference type="OrthoDB" id="5956355at2"/>
<feature type="transmembrane region" description="Helical" evidence="1">
    <location>
        <begin position="73"/>
        <end position="91"/>
    </location>
</feature>
<keyword evidence="3" id="KW-1185">Reference proteome</keyword>
<feature type="transmembrane region" description="Helical" evidence="1">
    <location>
        <begin position="97"/>
        <end position="115"/>
    </location>
</feature>
<accession>A0A5C5U8J1</accession>
<organism evidence="2 3">
    <name type="scientific">Luteimonas marina</name>
    <dbReference type="NCBI Taxonomy" id="488485"/>
    <lineage>
        <taxon>Bacteria</taxon>
        <taxon>Pseudomonadati</taxon>
        <taxon>Pseudomonadota</taxon>
        <taxon>Gammaproteobacteria</taxon>
        <taxon>Lysobacterales</taxon>
        <taxon>Lysobacteraceae</taxon>
        <taxon>Luteimonas</taxon>
    </lineage>
</organism>
<evidence type="ECO:0000313" key="3">
    <source>
        <dbReference type="Proteomes" id="UP000319980"/>
    </source>
</evidence>
<feature type="transmembrane region" description="Helical" evidence="1">
    <location>
        <begin position="167"/>
        <end position="186"/>
    </location>
</feature>
<dbReference type="AlphaFoldDB" id="A0A5C5U8J1"/>
<evidence type="ECO:0000256" key="1">
    <source>
        <dbReference type="SAM" id="Phobius"/>
    </source>
</evidence>
<feature type="transmembrane region" description="Helical" evidence="1">
    <location>
        <begin position="34"/>
        <end position="52"/>
    </location>
</feature>
<dbReference type="EMBL" id="VOHK01000002">
    <property type="protein sequence ID" value="TWT22279.1"/>
    <property type="molecule type" value="Genomic_DNA"/>
</dbReference>
<gene>
    <name evidence="2" type="ORF">FQY83_04405</name>
</gene>